<sequence>MTLISSWERGKEADDGDRRLQASSRGAARQPPFSPTGHLYQDMPEELPITIHFCKSLYVCCNRGRCSVTVIVNGNSSAPIIPVPVTTDDCAMSSMGWIAGSSRIGNGMSTYWH</sequence>
<feature type="compositionally biased region" description="Basic and acidic residues" evidence="1">
    <location>
        <begin position="8"/>
        <end position="20"/>
    </location>
</feature>
<evidence type="ECO:0000313" key="3">
    <source>
        <dbReference type="Proteomes" id="UP000574390"/>
    </source>
</evidence>
<feature type="non-terminal residue" evidence="2">
    <location>
        <position position="1"/>
    </location>
</feature>
<dbReference type="AlphaFoldDB" id="A0A7J6QMP3"/>
<reference evidence="2 3" key="1">
    <citation type="submission" date="2020-04" db="EMBL/GenBank/DDBJ databases">
        <title>Perkinsus olseni comparative genomics.</title>
        <authorList>
            <person name="Bogema D.R."/>
        </authorList>
    </citation>
    <scope>NUCLEOTIDE SEQUENCE [LARGE SCALE GENOMIC DNA]</scope>
    <source>
        <strain evidence="2">ATCC PRA-205</strain>
    </source>
</reference>
<evidence type="ECO:0000313" key="2">
    <source>
        <dbReference type="EMBL" id="KAF4709854.1"/>
    </source>
</evidence>
<organism evidence="2 3">
    <name type="scientific">Perkinsus olseni</name>
    <name type="common">Perkinsus atlanticus</name>
    <dbReference type="NCBI Taxonomy" id="32597"/>
    <lineage>
        <taxon>Eukaryota</taxon>
        <taxon>Sar</taxon>
        <taxon>Alveolata</taxon>
        <taxon>Perkinsozoa</taxon>
        <taxon>Perkinsea</taxon>
        <taxon>Perkinsida</taxon>
        <taxon>Perkinsidae</taxon>
        <taxon>Perkinsus</taxon>
    </lineage>
</organism>
<proteinExistence type="predicted"/>
<protein>
    <submittedName>
        <fullName evidence="2">Uncharacterized protein</fullName>
    </submittedName>
</protein>
<comment type="caution">
    <text evidence="2">The sequence shown here is derived from an EMBL/GenBank/DDBJ whole genome shotgun (WGS) entry which is preliminary data.</text>
</comment>
<dbReference type="Proteomes" id="UP000574390">
    <property type="component" value="Unassembled WGS sequence"/>
</dbReference>
<evidence type="ECO:0000256" key="1">
    <source>
        <dbReference type="SAM" id="MobiDB-lite"/>
    </source>
</evidence>
<gene>
    <name evidence="2" type="ORF">FOZ62_000273</name>
</gene>
<name>A0A7J6QMP3_PEROL</name>
<feature type="region of interest" description="Disordered" evidence="1">
    <location>
        <begin position="1"/>
        <end position="39"/>
    </location>
</feature>
<accession>A0A7J6QMP3</accession>
<dbReference type="EMBL" id="JABANM010028346">
    <property type="protein sequence ID" value="KAF4709854.1"/>
    <property type="molecule type" value="Genomic_DNA"/>
</dbReference>